<name>A0A917VN62_9ACTN</name>
<dbReference type="Proteomes" id="UP000637788">
    <property type="component" value="Unassembled WGS sequence"/>
</dbReference>
<comment type="caution">
    <text evidence="2">The sequence shown here is derived from an EMBL/GenBank/DDBJ whole genome shotgun (WGS) entry which is preliminary data.</text>
</comment>
<evidence type="ECO:0000313" key="3">
    <source>
        <dbReference type="Proteomes" id="UP000637788"/>
    </source>
</evidence>
<reference evidence="2" key="1">
    <citation type="journal article" date="2014" name="Int. J. Syst. Evol. Microbiol.">
        <title>Complete genome sequence of Corynebacterium casei LMG S-19264T (=DSM 44701T), isolated from a smear-ripened cheese.</title>
        <authorList>
            <consortium name="US DOE Joint Genome Institute (JGI-PGF)"/>
            <person name="Walter F."/>
            <person name="Albersmeier A."/>
            <person name="Kalinowski J."/>
            <person name="Ruckert C."/>
        </authorList>
    </citation>
    <scope>NUCLEOTIDE SEQUENCE</scope>
    <source>
        <strain evidence="2">JCM 3035</strain>
    </source>
</reference>
<feature type="region of interest" description="Disordered" evidence="1">
    <location>
        <begin position="1"/>
        <end position="26"/>
    </location>
</feature>
<evidence type="ECO:0000256" key="1">
    <source>
        <dbReference type="SAM" id="MobiDB-lite"/>
    </source>
</evidence>
<proteinExistence type="predicted"/>
<gene>
    <name evidence="2" type="ORF">GCM10010094_73460</name>
</gene>
<evidence type="ECO:0000313" key="2">
    <source>
        <dbReference type="EMBL" id="GGL01884.1"/>
    </source>
</evidence>
<protein>
    <submittedName>
        <fullName evidence="2">Uncharacterized protein</fullName>
    </submittedName>
</protein>
<sequence length="126" mass="13288">MASPGTERDPDRTGESRSGSHDLFNGKLLAGVPRSVQVNREMRHDRCLMVDASCALRPARPLGLGLGLGLGPDVLGLEQQGAQDGGAGRAQTGVVAQARLQRLVQLPSRSSRPVVNESIGPITWPS</sequence>
<dbReference type="AlphaFoldDB" id="A0A917VN62"/>
<feature type="compositionally biased region" description="Basic and acidic residues" evidence="1">
    <location>
        <begin position="1"/>
        <end position="20"/>
    </location>
</feature>
<keyword evidence="3" id="KW-1185">Reference proteome</keyword>
<reference evidence="2" key="2">
    <citation type="submission" date="2020-09" db="EMBL/GenBank/DDBJ databases">
        <authorList>
            <person name="Sun Q."/>
            <person name="Ohkuma M."/>
        </authorList>
    </citation>
    <scope>NUCLEOTIDE SEQUENCE</scope>
    <source>
        <strain evidence="2">JCM 3035</strain>
    </source>
</reference>
<accession>A0A917VN62</accession>
<dbReference type="EMBL" id="BMPQ01000028">
    <property type="protein sequence ID" value="GGL01884.1"/>
    <property type="molecule type" value="Genomic_DNA"/>
</dbReference>
<organism evidence="2 3">
    <name type="scientific">Streptomyces flaveus</name>
    <dbReference type="NCBI Taxonomy" id="66370"/>
    <lineage>
        <taxon>Bacteria</taxon>
        <taxon>Bacillati</taxon>
        <taxon>Actinomycetota</taxon>
        <taxon>Actinomycetes</taxon>
        <taxon>Kitasatosporales</taxon>
        <taxon>Streptomycetaceae</taxon>
        <taxon>Streptomyces</taxon>
        <taxon>Streptomyces aurantiacus group</taxon>
    </lineage>
</organism>